<feature type="compositionally biased region" description="Acidic residues" evidence="1">
    <location>
        <begin position="149"/>
        <end position="164"/>
    </location>
</feature>
<reference evidence="2 3" key="2">
    <citation type="submission" date="2015-05" db="EMBL/GenBank/DDBJ databases">
        <title>Distinctive expansion of gene families associated with plant cell wall degradation and secondary metabolism in the genomes of grapevine trunk pathogens.</title>
        <authorList>
            <person name="Lawrence D.P."/>
            <person name="Travadon R."/>
            <person name="Rolshausen P.E."/>
            <person name="Baumgartner K."/>
        </authorList>
    </citation>
    <scope>NUCLEOTIDE SEQUENCE [LARGE SCALE GENOMIC DNA]</scope>
    <source>
        <strain evidence="2">DS831</strain>
    </source>
</reference>
<protein>
    <recommendedName>
        <fullName evidence="4">Myb-like domain-containing protein</fullName>
    </recommendedName>
</protein>
<proteinExistence type="predicted"/>
<feature type="region of interest" description="Disordered" evidence="1">
    <location>
        <begin position="52"/>
        <end position="164"/>
    </location>
</feature>
<evidence type="ECO:0008006" key="4">
    <source>
        <dbReference type="Google" id="ProtNLM"/>
    </source>
</evidence>
<name>A0A0G2DSJ9_9PEZI</name>
<evidence type="ECO:0000256" key="1">
    <source>
        <dbReference type="SAM" id="MobiDB-lite"/>
    </source>
</evidence>
<dbReference type="AlphaFoldDB" id="A0A0G2DSJ9"/>
<evidence type="ECO:0000313" key="2">
    <source>
        <dbReference type="EMBL" id="KKY13246.1"/>
    </source>
</evidence>
<sequence>MPISWTAEVDQRLFQTTMDVCGVTINGTQYEQIAEKMGDGFTVEALKHRFRRIKSQSGKAAGGGGTPRKGGTTPKAVKTGGTPSAARGKKQVGTDAGTDDSGNDEKKLRASPRKRAAKSYAEPATDDEGDGDDAEEPESPTKKVKHEKEDDDAAGSFFDQDEEV</sequence>
<comment type="caution">
    <text evidence="2">The sequence shown here is derived from an EMBL/GenBank/DDBJ whole genome shotgun (WGS) entry which is preliminary data.</text>
</comment>
<evidence type="ECO:0000313" key="3">
    <source>
        <dbReference type="Proteomes" id="UP000034182"/>
    </source>
</evidence>
<gene>
    <name evidence="2" type="ORF">UCDDS831_g09165</name>
</gene>
<feature type="compositionally biased region" description="Acidic residues" evidence="1">
    <location>
        <begin position="124"/>
        <end position="138"/>
    </location>
</feature>
<reference evidence="2 3" key="1">
    <citation type="submission" date="2015-03" db="EMBL/GenBank/DDBJ databases">
        <authorList>
            <person name="Morales-Cruz A."/>
            <person name="Amrine K.C."/>
            <person name="Cantu D."/>
        </authorList>
    </citation>
    <scope>NUCLEOTIDE SEQUENCE [LARGE SCALE GENOMIC DNA]</scope>
    <source>
        <strain evidence="2">DS831</strain>
    </source>
</reference>
<organism evidence="2 3">
    <name type="scientific">Diplodia seriata</name>
    <dbReference type="NCBI Taxonomy" id="420778"/>
    <lineage>
        <taxon>Eukaryota</taxon>
        <taxon>Fungi</taxon>
        <taxon>Dikarya</taxon>
        <taxon>Ascomycota</taxon>
        <taxon>Pezizomycotina</taxon>
        <taxon>Dothideomycetes</taxon>
        <taxon>Dothideomycetes incertae sedis</taxon>
        <taxon>Botryosphaeriales</taxon>
        <taxon>Botryosphaeriaceae</taxon>
        <taxon>Diplodia</taxon>
    </lineage>
</organism>
<dbReference type="EMBL" id="LAQI01000345">
    <property type="protein sequence ID" value="KKY13246.1"/>
    <property type="molecule type" value="Genomic_DNA"/>
</dbReference>
<accession>A0A0G2DSJ9</accession>
<dbReference type="Proteomes" id="UP000034182">
    <property type="component" value="Unassembled WGS sequence"/>
</dbReference>